<proteinExistence type="predicted"/>
<dbReference type="AlphaFoldDB" id="A0A956SCG6"/>
<name>A0A956SCG6_UNCEI</name>
<accession>A0A956SCG6</accession>
<dbReference type="InterPro" id="IPR019734">
    <property type="entry name" value="TPR_rpt"/>
</dbReference>
<evidence type="ECO:0000313" key="3">
    <source>
        <dbReference type="EMBL" id="MCA9755452.1"/>
    </source>
</evidence>
<gene>
    <name evidence="3" type="ORF">KDA27_06600</name>
</gene>
<reference evidence="3" key="1">
    <citation type="submission" date="2020-04" db="EMBL/GenBank/DDBJ databases">
        <authorList>
            <person name="Zhang T."/>
        </authorList>
    </citation>
    <scope>NUCLEOTIDE SEQUENCE</scope>
    <source>
        <strain evidence="3">HKST-UBA02</strain>
    </source>
</reference>
<reference evidence="3" key="2">
    <citation type="journal article" date="2021" name="Microbiome">
        <title>Successional dynamics and alternative stable states in a saline activated sludge microbial community over 9 years.</title>
        <authorList>
            <person name="Wang Y."/>
            <person name="Ye J."/>
            <person name="Ju F."/>
            <person name="Liu L."/>
            <person name="Boyd J.A."/>
            <person name="Deng Y."/>
            <person name="Parks D.H."/>
            <person name="Jiang X."/>
            <person name="Yin X."/>
            <person name="Woodcroft B.J."/>
            <person name="Tyson G.W."/>
            <person name="Hugenholtz P."/>
            <person name="Polz M.F."/>
            <person name="Zhang T."/>
        </authorList>
    </citation>
    <scope>NUCLEOTIDE SEQUENCE</scope>
    <source>
        <strain evidence="3">HKST-UBA02</strain>
    </source>
</reference>
<feature type="transmembrane region" description="Helical" evidence="2">
    <location>
        <begin position="5"/>
        <end position="21"/>
    </location>
</feature>
<feature type="region of interest" description="Disordered" evidence="1">
    <location>
        <begin position="226"/>
        <end position="245"/>
    </location>
</feature>
<keyword evidence="2" id="KW-1133">Transmembrane helix</keyword>
<feature type="transmembrane region" description="Helical" evidence="2">
    <location>
        <begin position="27"/>
        <end position="46"/>
    </location>
</feature>
<comment type="caution">
    <text evidence="3">The sequence shown here is derived from an EMBL/GenBank/DDBJ whole genome shotgun (WGS) entry which is preliminary data.</text>
</comment>
<evidence type="ECO:0000256" key="2">
    <source>
        <dbReference type="SAM" id="Phobius"/>
    </source>
</evidence>
<dbReference type="InterPro" id="IPR011990">
    <property type="entry name" value="TPR-like_helical_dom_sf"/>
</dbReference>
<keyword evidence="2" id="KW-0472">Membrane</keyword>
<dbReference type="SMART" id="SM00028">
    <property type="entry name" value="TPR"/>
    <property type="match status" value="2"/>
</dbReference>
<dbReference type="Gene3D" id="1.25.40.10">
    <property type="entry name" value="Tetratricopeptide repeat domain"/>
    <property type="match status" value="1"/>
</dbReference>
<sequence>MYTLIIAVTVGLLITVLWIALGLWGGIWLGTILGILVMVGISALVARRIGKRIEPAMQSVQRQIQAGQTRLALQTLESLLPMAKWQVLLGGQLHAQIGTIHYAQGEEAKAMESLSKSHARVAEAQLFRAALLYRKNDVDGATKALRGSVKYNQKNALLHNTLAWMLSQSDRTDEAIAALQEALKSLKDDSATKDNLIRLQNGKKMSMKSFGMTWYGLQLEKVPNALRQMQQGPPRPGFRQPRRRR</sequence>
<keyword evidence="2" id="KW-0812">Transmembrane</keyword>
<protein>
    <submittedName>
        <fullName evidence="3">Tetratricopeptide repeat protein</fullName>
    </submittedName>
</protein>
<organism evidence="3 4">
    <name type="scientific">Eiseniibacteriota bacterium</name>
    <dbReference type="NCBI Taxonomy" id="2212470"/>
    <lineage>
        <taxon>Bacteria</taxon>
        <taxon>Candidatus Eiseniibacteriota</taxon>
    </lineage>
</organism>
<dbReference type="EMBL" id="JAGQHS010000023">
    <property type="protein sequence ID" value="MCA9755452.1"/>
    <property type="molecule type" value="Genomic_DNA"/>
</dbReference>
<dbReference type="Proteomes" id="UP000739538">
    <property type="component" value="Unassembled WGS sequence"/>
</dbReference>
<evidence type="ECO:0000313" key="4">
    <source>
        <dbReference type="Proteomes" id="UP000739538"/>
    </source>
</evidence>
<evidence type="ECO:0000256" key="1">
    <source>
        <dbReference type="SAM" id="MobiDB-lite"/>
    </source>
</evidence>
<dbReference type="SUPFAM" id="SSF48452">
    <property type="entry name" value="TPR-like"/>
    <property type="match status" value="1"/>
</dbReference>